<sequence length="157" mass="16608">MGVVDPSNEIGLPDSVSKCKLKGKGSDLEANSIELGVKSMDEAMNSMGEGSGSVGEGSGSVREGSDSAKEGDLAWARSGDASDMSESAEEGELTWARSKDTRGETHLNDVYDTTRLAHTGSPHGTCPPQRRHKYGLYFLDDPIAPSCFLTCSNSFEA</sequence>
<dbReference type="EMBL" id="JAINDJ010000006">
    <property type="protein sequence ID" value="KAG9444588.1"/>
    <property type="molecule type" value="Genomic_DNA"/>
</dbReference>
<evidence type="ECO:0000313" key="2">
    <source>
        <dbReference type="EMBL" id="KAG9444588.1"/>
    </source>
</evidence>
<feature type="compositionally biased region" description="Basic and acidic residues" evidence="1">
    <location>
        <begin position="63"/>
        <end position="72"/>
    </location>
</feature>
<name>A0AAV7EBH7_ARIFI</name>
<accession>A0AAV7EBH7</accession>
<dbReference type="AlphaFoldDB" id="A0AAV7EBH7"/>
<gene>
    <name evidence="2" type="ORF">H6P81_015928</name>
</gene>
<keyword evidence="3" id="KW-1185">Reference proteome</keyword>
<dbReference type="Proteomes" id="UP000825729">
    <property type="component" value="Unassembled WGS sequence"/>
</dbReference>
<feature type="compositionally biased region" description="Basic and acidic residues" evidence="1">
    <location>
        <begin position="97"/>
        <end position="107"/>
    </location>
</feature>
<proteinExistence type="predicted"/>
<organism evidence="2 3">
    <name type="scientific">Aristolochia fimbriata</name>
    <name type="common">White veined hardy Dutchman's pipe vine</name>
    <dbReference type="NCBI Taxonomy" id="158543"/>
    <lineage>
        <taxon>Eukaryota</taxon>
        <taxon>Viridiplantae</taxon>
        <taxon>Streptophyta</taxon>
        <taxon>Embryophyta</taxon>
        <taxon>Tracheophyta</taxon>
        <taxon>Spermatophyta</taxon>
        <taxon>Magnoliopsida</taxon>
        <taxon>Magnoliidae</taxon>
        <taxon>Piperales</taxon>
        <taxon>Aristolochiaceae</taxon>
        <taxon>Aristolochia</taxon>
    </lineage>
</organism>
<evidence type="ECO:0000313" key="3">
    <source>
        <dbReference type="Proteomes" id="UP000825729"/>
    </source>
</evidence>
<evidence type="ECO:0000256" key="1">
    <source>
        <dbReference type="SAM" id="MobiDB-lite"/>
    </source>
</evidence>
<feature type="compositionally biased region" description="Gly residues" evidence="1">
    <location>
        <begin position="49"/>
        <end position="58"/>
    </location>
</feature>
<comment type="caution">
    <text evidence="2">The sequence shown here is derived from an EMBL/GenBank/DDBJ whole genome shotgun (WGS) entry which is preliminary data.</text>
</comment>
<feature type="region of interest" description="Disordered" evidence="1">
    <location>
        <begin position="1"/>
        <end position="107"/>
    </location>
</feature>
<protein>
    <submittedName>
        <fullName evidence="2">Uncharacterized protein</fullName>
    </submittedName>
</protein>
<reference evidence="2 3" key="1">
    <citation type="submission" date="2021-07" db="EMBL/GenBank/DDBJ databases">
        <title>The Aristolochia fimbriata genome: insights into angiosperm evolution, floral development and chemical biosynthesis.</title>
        <authorList>
            <person name="Jiao Y."/>
        </authorList>
    </citation>
    <scope>NUCLEOTIDE SEQUENCE [LARGE SCALE GENOMIC DNA]</scope>
    <source>
        <strain evidence="2">IBCAS-2021</strain>
        <tissue evidence="2">Leaf</tissue>
    </source>
</reference>